<dbReference type="Proteomes" id="UP000540412">
    <property type="component" value="Unassembled WGS sequence"/>
</dbReference>
<accession>A0A7W9P8A2</accession>
<evidence type="ECO:0000313" key="2">
    <source>
        <dbReference type="Proteomes" id="UP000540412"/>
    </source>
</evidence>
<gene>
    <name evidence="1" type="ORF">BJY24_000203</name>
</gene>
<name>A0A7W9P8A2_9NOCA</name>
<dbReference type="EMBL" id="JACHIT010000001">
    <property type="protein sequence ID" value="MBB5911336.1"/>
    <property type="molecule type" value="Genomic_DNA"/>
</dbReference>
<protein>
    <submittedName>
        <fullName evidence="1">Uncharacterized protein</fullName>
    </submittedName>
</protein>
<dbReference type="RefSeq" id="WP_157185567.1">
    <property type="nucleotide sequence ID" value="NZ_JACHIT010000001.1"/>
</dbReference>
<sequence length="48" mass="5076">MTTPAWSTEPEENAAIDALHTMLAELADLLHGCADARYGDPSGGYRVG</sequence>
<proteinExistence type="predicted"/>
<evidence type="ECO:0000313" key="1">
    <source>
        <dbReference type="EMBL" id="MBB5911336.1"/>
    </source>
</evidence>
<organism evidence="1 2">
    <name type="scientific">Nocardia transvalensis</name>
    <dbReference type="NCBI Taxonomy" id="37333"/>
    <lineage>
        <taxon>Bacteria</taxon>
        <taxon>Bacillati</taxon>
        <taxon>Actinomycetota</taxon>
        <taxon>Actinomycetes</taxon>
        <taxon>Mycobacteriales</taxon>
        <taxon>Nocardiaceae</taxon>
        <taxon>Nocardia</taxon>
    </lineage>
</organism>
<comment type="caution">
    <text evidence="1">The sequence shown here is derived from an EMBL/GenBank/DDBJ whole genome shotgun (WGS) entry which is preliminary data.</text>
</comment>
<dbReference type="AlphaFoldDB" id="A0A7W9P8A2"/>
<keyword evidence="2" id="KW-1185">Reference proteome</keyword>
<reference evidence="1 2" key="1">
    <citation type="submission" date="2020-08" db="EMBL/GenBank/DDBJ databases">
        <title>Sequencing the genomes of 1000 actinobacteria strains.</title>
        <authorList>
            <person name="Klenk H.-P."/>
        </authorList>
    </citation>
    <scope>NUCLEOTIDE SEQUENCE [LARGE SCALE GENOMIC DNA]</scope>
    <source>
        <strain evidence="1 2">DSM 43582</strain>
    </source>
</reference>